<name>A0A382TDL8_9ZZZZ</name>
<organism evidence="1">
    <name type="scientific">marine metagenome</name>
    <dbReference type="NCBI Taxonomy" id="408172"/>
    <lineage>
        <taxon>unclassified sequences</taxon>
        <taxon>metagenomes</taxon>
        <taxon>ecological metagenomes</taxon>
    </lineage>
</organism>
<sequence length="191" mass="21478">MIFFWSVILLCLQMFSMSTMVSIGGPLHDYVNRPEPKFSWEQTSGQIDHNLGTVYSLKLTSQEWKGIVWRHNLQVFVPSELIYPSSMLLVVNGGSNDSQPDKEDMELGLKLANLSGSACAMLSQVPNQPLYDGKREDDLIAHTFEKYLELGDATWLLLLPMVNSAIKAMDTAQIFMDQTLQITVKDFVITG</sequence>
<dbReference type="PANTHER" id="PTHR31497">
    <property type="entry name" value="AUTOCRINE PROLIFERATION REPRESSOR PROTEIN A"/>
    <property type="match status" value="1"/>
</dbReference>
<dbReference type="Pfam" id="PF10142">
    <property type="entry name" value="PhoPQ_related"/>
    <property type="match status" value="1"/>
</dbReference>
<accession>A0A382TDL8</accession>
<gene>
    <name evidence="1" type="ORF">METZ01_LOCUS373074</name>
</gene>
<evidence type="ECO:0000313" key="1">
    <source>
        <dbReference type="EMBL" id="SVD20220.1"/>
    </source>
</evidence>
<feature type="non-terminal residue" evidence="1">
    <location>
        <position position="191"/>
    </location>
</feature>
<proteinExistence type="predicted"/>
<dbReference type="InterPro" id="IPR009199">
    <property type="entry name" value="PhoPQ-act_pathogen-rel_PqaA"/>
</dbReference>
<reference evidence="1" key="1">
    <citation type="submission" date="2018-05" db="EMBL/GenBank/DDBJ databases">
        <authorList>
            <person name="Lanie J.A."/>
            <person name="Ng W.-L."/>
            <person name="Kazmierczak K.M."/>
            <person name="Andrzejewski T.M."/>
            <person name="Davidsen T.M."/>
            <person name="Wayne K.J."/>
            <person name="Tettelin H."/>
            <person name="Glass J.I."/>
            <person name="Rusch D."/>
            <person name="Podicherti R."/>
            <person name="Tsui H.-C.T."/>
            <person name="Winkler M.E."/>
        </authorList>
    </citation>
    <scope>NUCLEOTIDE SEQUENCE</scope>
</reference>
<protein>
    <submittedName>
        <fullName evidence="1">Uncharacterized protein</fullName>
    </submittedName>
</protein>
<dbReference type="EMBL" id="UINC01135830">
    <property type="protein sequence ID" value="SVD20220.1"/>
    <property type="molecule type" value="Genomic_DNA"/>
</dbReference>
<dbReference type="AlphaFoldDB" id="A0A382TDL8"/>
<dbReference type="PANTHER" id="PTHR31497:SF0">
    <property type="entry name" value="AUTOCRINE PROLIFERATION REPRESSOR PROTEIN A"/>
    <property type="match status" value="1"/>
</dbReference>